<evidence type="ECO:0000259" key="16">
    <source>
        <dbReference type="Pfam" id="PF07715"/>
    </source>
</evidence>
<evidence type="ECO:0000256" key="8">
    <source>
        <dbReference type="ARBA" id="ARBA00023065"/>
    </source>
</evidence>
<keyword evidence="11 12" id="KW-0998">Cell outer membrane</keyword>
<name>A0A928UXV5_9SPHI</name>
<gene>
    <name evidence="17" type="ORF">C4F49_05415</name>
</gene>
<keyword evidence="4" id="KW-0410">Iron transport</keyword>
<evidence type="ECO:0000313" key="18">
    <source>
        <dbReference type="Proteomes" id="UP000616201"/>
    </source>
</evidence>
<protein>
    <submittedName>
        <fullName evidence="17">TonB-dependent receptor</fullName>
    </submittedName>
</protein>
<dbReference type="Gene3D" id="2.170.130.10">
    <property type="entry name" value="TonB-dependent receptor, plug domain"/>
    <property type="match status" value="1"/>
</dbReference>
<keyword evidence="2 12" id="KW-0813">Transport</keyword>
<dbReference type="PROSITE" id="PS52016">
    <property type="entry name" value="TONB_DEPENDENT_REC_3"/>
    <property type="match status" value="1"/>
</dbReference>
<evidence type="ECO:0000256" key="3">
    <source>
        <dbReference type="ARBA" id="ARBA00022452"/>
    </source>
</evidence>
<evidence type="ECO:0000313" key="17">
    <source>
        <dbReference type="EMBL" id="MBE8713109.1"/>
    </source>
</evidence>
<dbReference type="Proteomes" id="UP000616201">
    <property type="component" value="Unassembled WGS sequence"/>
</dbReference>
<evidence type="ECO:0000256" key="10">
    <source>
        <dbReference type="ARBA" id="ARBA00023136"/>
    </source>
</evidence>
<proteinExistence type="inferred from homology"/>
<dbReference type="GO" id="GO:0015344">
    <property type="term" value="F:siderophore uptake transmembrane transporter activity"/>
    <property type="evidence" value="ECO:0007669"/>
    <property type="project" value="TreeGrafter"/>
</dbReference>
<evidence type="ECO:0000256" key="4">
    <source>
        <dbReference type="ARBA" id="ARBA00022496"/>
    </source>
</evidence>
<feature type="chain" id="PRO_5037665038" evidence="14">
    <location>
        <begin position="21"/>
        <end position="807"/>
    </location>
</feature>
<evidence type="ECO:0000259" key="15">
    <source>
        <dbReference type="Pfam" id="PF00593"/>
    </source>
</evidence>
<evidence type="ECO:0000256" key="14">
    <source>
        <dbReference type="SAM" id="SignalP"/>
    </source>
</evidence>
<evidence type="ECO:0000256" key="6">
    <source>
        <dbReference type="ARBA" id="ARBA00022729"/>
    </source>
</evidence>
<evidence type="ECO:0000256" key="7">
    <source>
        <dbReference type="ARBA" id="ARBA00023004"/>
    </source>
</evidence>
<dbReference type="Pfam" id="PF00593">
    <property type="entry name" value="TonB_dep_Rec_b-barrel"/>
    <property type="match status" value="1"/>
</dbReference>
<evidence type="ECO:0000256" key="9">
    <source>
        <dbReference type="ARBA" id="ARBA00023077"/>
    </source>
</evidence>
<dbReference type="InterPro" id="IPR012910">
    <property type="entry name" value="Plug_dom"/>
</dbReference>
<accession>A0A928UXV5</accession>
<dbReference type="InterPro" id="IPR039426">
    <property type="entry name" value="TonB-dep_rcpt-like"/>
</dbReference>
<evidence type="ECO:0000256" key="2">
    <source>
        <dbReference type="ARBA" id="ARBA00022448"/>
    </source>
</evidence>
<evidence type="ECO:0000256" key="11">
    <source>
        <dbReference type="ARBA" id="ARBA00023237"/>
    </source>
</evidence>
<dbReference type="InterPro" id="IPR000531">
    <property type="entry name" value="Beta-barrel_TonB"/>
</dbReference>
<dbReference type="GO" id="GO:0009279">
    <property type="term" value="C:cell outer membrane"/>
    <property type="evidence" value="ECO:0007669"/>
    <property type="project" value="UniProtKB-SubCell"/>
</dbReference>
<keyword evidence="8" id="KW-0406">Ion transport</keyword>
<dbReference type="PANTHER" id="PTHR32552">
    <property type="entry name" value="FERRICHROME IRON RECEPTOR-RELATED"/>
    <property type="match status" value="1"/>
</dbReference>
<evidence type="ECO:0000256" key="12">
    <source>
        <dbReference type="PROSITE-ProRule" id="PRU01360"/>
    </source>
</evidence>
<keyword evidence="18" id="KW-1185">Reference proteome</keyword>
<dbReference type="InterPro" id="IPR037066">
    <property type="entry name" value="Plug_dom_sf"/>
</dbReference>
<comment type="caution">
    <text evidence="17">The sequence shown here is derived from an EMBL/GenBank/DDBJ whole genome shotgun (WGS) entry which is preliminary data.</text>
</comment>
<keyword evidence="10 12" id="KW-0472">Membrane</keyword>
<keyword evidence="17" id="KW-0675">Receptor</keyword>
<sequence length="807" mass="90833">MMIKVCISGFLLLFSLIATAQNQISVSIQTENGKTLAGANAQLGQNPNNRKQSSDQGLVVFENVPNGKSLLKVSLVGYQKLEKTLNIDGNQSLTVQLIPATIEMDEVLVQSTRAKNNSATTFKNLSNEEIRRNNLGQDIPYLLDQTPSVVIGSDAGAGVGYTNMKIRGSDNARINVTLNGITLNDGESMGSFFINLPDFLSSTENMQIQRGVGTSTNGAGSFGASINIQSTTLEENPYAELNNSFGSYNTWKNTLKVGTGLLDNKFAFNARLSRIVSDGYIDRASSDLKSFYVDGGYYSDKHVLKAIVFSGKEKTYQAWYGTPEPRLTNDEAGMREYAAVEGYTNQETENLLNAGRTYNKYLYDNQTDNYTQTHHQLHYSNFINEKINFNVALHYTRGAGYYEEFREDDKLSEYGLANVIFGSDTVKTTDLVRRRWLDNHFYGTTYSVNYNPSENLKFTVGGAYNEYKGDHYGEIIWAEYASTSFLTDKYYLNHAKKTDFNSFIKADYKLNNLLLFADLQFRHINYSVVGDDNKVKGLDFDRTFNFFNPKVGFTYLIDEKSNVYASYAYANKEPVRNDFVDLEGNNPKPEKMQDIEIGYRIRNEKVNIGANLYGMFYKDQLIPTGALNDVGSTLRMNIPNSYRAGFELDAAYAISAKFLWKATAGISQNKIKDFVEDFGGTLIEHGDTDIALSPSTILSNEFSYKPVPVLEFALASKYVSRQYLDNTSSKERSIDAFFVNNLRAIYSFSVLGIKNADLNLSINNLFNEKYETSGYTWGYMDGNDRKSFNFYYPQATTNFLLGLNIRF</sequence>
<organism evidence="17 18">
    <name type="scientific">Sphingobacterium hungaricum</name>
    <dbReference type="NCBI Taxonomy" id="2082723"/>
    <lineage>
        <taxon>Bacteria</taxon>
        <taxon>Pseudomonadati</taxon>
        <taxon>Bacteroidota</taxon>
        <taxon>Sphingobacteriia</taxon>
        <taxon>Sphingobacteriales</taxon>
        <taxon>Sphingobacteriaceae</taxon>
        <taxon>Sphingobacterium</taxon>
    </lineage>
</organism>
<keyword evidence="6 14" id="KW-0732">Signal</keyword>
<dbReference type="AlphaFoldDB" id="A0A928UXV5"/>
<dbReference type="SUPFAM" id="SSF56935">
    <property type="entry name" value="Porins"/>
    <property type="match status" value="1"/>
</dbReference>
<feature type="signal peptide" evidence="14">
    <location>
        <begin position="1"/>
        <end position="20"/>
    </location>
</feature>
<dbReference type="EMBL" id="PRDK01000003">
    <property type="protein sequence ID" value="MBE8713109.1"/>
    <property type="molecule type" value="Genomic_DNA"/>
</dbReference>
<dbReference type="Gene3D" id="2.40.170.20">
    <property type="entry name" value="TonB-dependent receptor, beta-barrel domain"/>
    <property type="match status" value="1"/>
</dbReference>
<keyword evidence="7" id="KW-0408">Iron</keyword>
<dbReference type="PANTHER" id="PTHR32552:SF68">
    <property type="entry name" value="FERRICHROME OUTER MEMBRANE TRANSPORTER_PHAGE RECEPTOR"/>
    <property type="match status" value="1"/>
</dbReference>
<feature type="domain" description="TonB-dependent receptor-like beta-barrel" evidence="15">
    <location>
        <begin position="346"/>
        <end position="765"/>
    </location>
</feature>
<feature type="domain" description="TonB-dependent receptor plug" evidence="16">
    <location>
        <begin position="117"/>
        <end position="224"/>
    </location>
</feature>
<comment type="similarity">
    <text evidence="12 13">Belongs to the TonB-dependent receptor family.</text>
</comment>
<keyword evidence="5 12" id="KW-0812">Transmembrane</keyword>
<dbReference type="InterPro" id="IPR036942">
    <property type="entry name" value="Beta-barrel_TonB_sf"/>
</dbReference>
<reference evidence="17" key="1">
    <citation type="submission" date="2018-02" db="EMBL/GenBank/DDBJ databases">
        <authorList>
            <person name="Vasarhelyi B.M."/>
            <person name="Deshmukh S."/>
            <person name="Balint B."/>
            <person name="Kukolya J."/>
        </authorList>
    </citation>
    <scope>NUCLEOTIDE SEQUENCE</scope>
    <source>
        <strain evidence="17">KB22</strain>
    </source>
</reference>
<evidence type="ECO:0000256" key="1">
    <source>
        <dbReference type="ARBA" id="ARBA00004571"/>
    </source>
</evidence>
<dbReference type="RefSeq" id="WP_196935633.1">
    <property type="nucleotide sequence ID" value="NZ_MU158698.1"/>
</dbReference>
<evidence type="ECO:0000256" key="5">
    <source>
        <dbReference type="ARBA" id="ARBA00022692"/>
    </source>
</evidence>
<comment type="subcellular location">
    <subcellularLocation>
        <location evidence="1 12">Cell outer membrane</location>
        <topology evidence="1 12">Multi-pass membrane protein</topology>
    </subcellularLocation>
</comment>
<dbReference type="Pfam" id="PF07715">
    <property type="entry name" value="Plug"/>
    <property type="match status" value="1"/>
</dbReference>
<keyword evidence="3 12" id="KW-1134">Transmembrane beta strand</keyword>
<keyword evidence="9 13" id="KW-0798">TonB box</keyword>
<evidence type="ECO:0000256" key="13">
    <source>
        <dbReference type="RuleBase" id="RU003357"/>
    </source>
</evidence>
<dbReference type="InterPro" id="IPR008969">
    <property type="entry name" value="CarboxyPept-like_regulatory"/>
</dbReference>
<dbReference type="SUPFAM" id="SSF49464">
    <property type="entry name" value="Carboxypeptidase regulatory domain-like"/>
    <property type="match status" value="1"/>
</dbReference>